<keyword evidence="2" id="KW-1185">Reference proteome</keyword>
<sequence length="80" mass="9070">MGMEDWLKSVMNWLKHNPFEVVTILIGNGDFIDVGNFTAPMENSGLADMAYIPSKRNIKYDEWPTLSEIILKGKLPNINS</sequence>
<organism evidence="1 2">
    <name type="scientific">Discina gigas</name>
    <dbReference type="NCBI Taxonomy" id="1032678"/>
    <lineage>
        <taxon>Eukaryota</taxon>
        <taxon>Fungi</taxon>
        <taxon>Dikarya</taxon>
        <taxon>Ascomycota</taxon>
        <taxon>Pezizomycotina</taxon>
        <taxon>Pezizomycetes</taxon>
        <taxon>Pezizales</taxon>
        <taxon>Discinaceae</taxon>
        <taxon>Discina</taxon>
    </lineage>
</organism>
<dbReference type="InterPro" id="IPR017946">
    <property type="entry name" value="PLC-like_Pdiesterase_TIM-brl"/>
</dbReference>
<proteinExistence type="predicted"/>
<dbReference type="SUPFAM" id="SSF51695">
    <property type="entry name" value="PLC-like phosphodiesterases"/>
    <property type="match status" value="1"/>
</dbReference>
<name>A0ABR3GUZ6_9PEZI</name>
<accession>A0ABR3GUZ6</accession>
<dbReference type="Proteomes" id="UP001447188">
    <property type="component" value="Unassembled WGS sequence"/>
</dbReference>
<evidence type="ECO:0000313" key="1">
    <source>
        <dbReference type="EMBL" id="KAL0639727.1"/>
    </source>
</evidence>
<protein>
    <submittedName>
        <fullName evidence="1">Uncharacterized protein</fullName>
    </submittedName>
</protein>
<comment type="caution">
    <text evidence="1">The sequence shown here is derived from an EMBL/GenBank/DDBJ whole genome shotgun (WGS) entry which is preliminary data.</text>
</comment>
<dbReference type="Pfam" id="PF26146">
    <property type="entry name" value="PI-PLC_X"/>
    <property type="match status" value="1"/>
</dbReference>
<dbReference type="EMBL" id="JBBBZM010000009">
    <property type="protein sequence ID" value="KAL0639727.1"/>
    <property type="molecule type" value="Genomic_DNA"/>
</dbReference>
<evidence type="ECO:0000313" key="2">
    <source>
        <dbReference type="Proteomes" id="UP001447188"/>
    </source>
</evidence>
<reference evidence="1 2" key="1">
    <citation type="submission" date="2024-02" db="EMBL/GenBank/DDBJ databases">
        <title>Discinaceae phylogenomics.</title>
        <authorList>
            <person name="Dirks A.C."/>
            <person name="James T.Y."/>
        </authorList>
    </citation>
    <scope>NUCLEOTIDE SEQUENCE [LARGE SCALE GENOMIC DNA]</scope>
    <source>
        <strain evidence="1 2">ACD0624</strain>
    </source>
</reference>
<gene>
    <name evidence="1" type="ORF">Q9L58_001294</name>
</gene>